<evidence type="ECO:0000256" key="6">
    <source>
        <dbReference type="ARBA" id="ARBA00012505"/>
    </source>
</evidence>
<dbReference type="SUPFAM" id="SSF81296">
    <property type="entry name" value="E set domains"/>
    <property type="match status" value="1"/>
</dbReference>
<protein>
    <recommendedName>
        <fullName evidence="13">Sulfite oxidase</fullName>
        <ecNumber evidence="6">1.8.3.1</ecNumber>
    </recommendedName>
</protein>
<dbReference type="InterPro" id="IPR005066">
    <property type="entry name" value="MoCF_OxRdtse_dimer"/>
</dbReference>
<keyword evidence="11" id="KW-0408">Iron</keyword>
<dbReference type="Gene3D" id="2.60.40.650">
    <property type="match status" value="1"/>
</dbReference>
<keyword evidence="9" id="KW-0479">Metal-binding</keyword>
<dbReference type="Pfam" id="PF03404">
    <property type="entry name" value="Mo-co_dimer"/>
    <property type="match status" value="1"/>
</dbReference>
<dbReference type="EMBL" id="CAJHNH020002653">
    <property type="protein sequence ID" value="CAG5127340.1"/>
    <property type="molecule type" value="Genomic_DNA"/>
</dbReference>
<evidence type="ECO:0000256" key="1">
    <source>
        <dbReference type="ARBA" id="ARBA00001924"/>
    </source>
</evidence>
<dbReference type="PROSITE" id="PS00191">
    <property type="entry name" value="CYTOCHROME_B5_1"/>
    <property type="match status" value="1"/>
</dbReference>
<keyword evidence="14" id="KW-0472">Membrane</keyword>
<evidence type="ECO:0000256" key="2">
    <source>
        <dbReference type="ARBA" id="ARBA00001970"/>
    </source>
</evidence>
<comment type="cofactor">
    <cofactor evidence="2">
        <name>heme b</name>
        <dbReference type="ChEBI" id="CHEBI:60344"/>
    </cofactor>
</comment>
<gene>
    <name evidence="16" type="ORF">CUNI_LOCUS12898</name>
</gene>
<dbReference type="PRINTS" id="PR00407">
    <property type="entry name" value="EUMOPTERIN"/>
</dbReference>
<dbReference type="FunFam" id="2.60.40.650:FF:000002">
    <property type="entry name" value="sulfite oxidase"/>
    <property type="match status" value="1"/>
</dbReference>
<comment type="cofactor">
    <cofactor evidence="1">
        <name>Mo-molybdopterin</name>
        <dbReference type="ChEBI" id="CHEBI:71302"/>
    </cofactor>
</comment>
<dbReference type="GO" id="GO:0043546">
    <property type="term" value="F:molybdopterin cofactor binding"/>
    <property type="evidence" value="ECO:0007669"/>
    <property type="project" value="TreeGrafter"/>
</dbReference>
<evidence type="ECO:0000256" key="14">
    <source>
        <dbReference type="SAM" id="Phobius"/>
    </source>
</evidence>
<accession>A0A8S3ZI24</accession>
<evidence type="ECO:0000256" key="13">
    <source>
        <dbReference type="ARBA" id="ARBA00070338"/>
    </source>
</evidence>
<comment type="caution">
    <text evidence="16">The sequence shown here is derived from an EMBL/GenBank/DDBJ whole genome shotgun (WGS) entry which is preliminary data.</text>
</comment>
<dbReference type="PANTHER" id="PTHR19372">
    <property type="entry name" value="SULFITE REDUCTASE"/>
    <property type="match status" value="1"/>
</dbReference>
<evidence type="ECO:0000256" key="3">
    <source>
        <dbReference type="ARBA" id="ARBA00004569"/>
    </source>
</evidence>
<dbReference type="Proteomes" id="UP000678393">
    <property type="component" value="Unassembled WGS sequence"/>
</dbReference>
<dbReference type="GO" id="GO:0020037">
    <property type="term" value="F:heme binding"/>
    <property type="evidence" value="ECO:0007669"/>
    <property type="project" value="InterPro"/>
</dbReference>
<keyword evidence="12" id="KW-0496">Mitochondrion</keyword>
<dbReference type="InterPro" id="IPR001199">
    <property type="entry name" value="Cyt_B5-like_heme/steroid-bd"/>
</dbReference>
<keyword evidence="14" id="KW-1133">Transmembrane helix</keyword>
<dbReference type="PANTHER" id="PTHR19372:SF7">
    <property type="entry name" value="SULFITE OXIDASE, MITOCHONDRIAL"/>
    <property type="match status" value="1"/>
</dbReference>
<evidence type="ECO:0000313" key="16">
    <source>
        <dbReference type="EMBL" id="CAG5127340.1"/>
    </source>
</evidence>
<dbReference type="SMART" id="SM01117">
    <property type="entry name" value="Cyt-b5"/>
    <property type="match status" value="1"/>
</dbReference>
<proteinExistence type="predicted"/>
<dbReference type="InterPro" id="IPR008335">
    <property type="entry name" value="Mopterin_OxRdtase_euk"/>
</dbReference>
<evidence type="ECO:0000256" key="12">
    <source>
        <dbReference type="ARBA" id="ARBA00023128"/>
    </source>
</evidence>
<name>A0A8S3ZI24_9EUPU</name>
<dbReference type="AlphaFoldDB" id="A0A8S3ZI24"/>
<dbReference type="InterPro" id="IPR036374">
    <property type="entry name" value="OxRdtase_Mopterin-bd_sf"/>
</dbReference>
<evidence type="ECO:0000256" key="10">
    <source>
        <dbReference type="ARBA" id="ARBA00023002"/>
    </source>
</evidence>
<dbReference type="SUPFAM" id="SSF55856">
    <property type="entry name" value="Cytochrome b5-like heme/steroid binding domain"/>
    <property type="match status" value="1"/>
</dbReference>
<dbReference type="EC" id="1.8.3.1" evidence="6"/>
<dbReference type="Gene3D" id="3.10.120.10">
    <property type="entry name" value="Cytochrome b5-like heme/steroid binding domain"/>
    <property type="match status" value="1"/>
</dbReference>
<evidence type="ECO:0000256" key="8">
    <source>
        <dbReference type="ARBA" id="ARBA00022617"/>
    </source>
</evidence>
<keyword evidence="17" id="KW-1185">Reference proteome</keyword>
<keyword evidence="10" id="KW-0560">Oxidoreductase</keyword>
<dbReference type="OrthoDB" id="10051395at2759"/>
<dbReference type="Pfam" id="PF00174">
    <property type="entry name" value="Oxidored_molyb"/>
    <property type="match status" value="1"/>
</dbReference>
<dbReference type="GO" id="GO:0006790">
    <property type="term" value="P:sulfur compound metabolic process"/>
    <property type="evidence" value="ECO:0007669"/>
    <property type="project" value="TreeGrafter"/>
</dbReference>
<dbReference type="SUPFAM" id="SSF56524">
    <property type="entry name" value="Oxidoreductase molybdopterin-binding domain"/>
    <property type="match status" value="1"/>
</dbReference>
<dbReference type="Pfam" id="PF00173">
    <property type="entry name" value="Cyt-b5"/>
    <property type="match status" value="1"/>
</dbReference>
<dbReference type="GO" id="GO:0030151">
    <property type="term" value="F:molybdenum ion binding"/>
    <property type="evidence" value="ECO:0007669"/>
    <property type="project" value="InterPro"/>
</dbReference>
<evidence type="ECO:0000256" key="9">
    <source>
        <dbReference type="ARBA" id="ARBA00022723"/>
    </source>
</evidence>
<comment type="subcellular location">
    <subcellularLocation>
        <location evidence="3">Mitochondrion intermembrane space</location>
    </subcellularLocation>
</comment>
<keyword evidence="14" id="KW-0812">Transmembrane</keyword>
<sequence length="615" mass="67972">MAFLKPLTKPKLIGGFSQDCVKRCVLLPITCRSVSVYPTQLALLWSSCNGLDKNNVQPVDYGAKRGYASNSYFRSQTRSDGGRFGSTAITLAVAGAIGGGLYWIFNKRNGSGSSGLLMPLAIKNNFGRVFAEEKIEPGKIKHGLPTYTQADVAAHSTRESGIWVTYGNGVYDITDYLDMHPGGKKILMAAGKSIEPFWSVYSVHKSEDIYETLESYRIGNITDVAVHKGKVDENDPYKNEPQRSPLLIPSSEKPYNAEPPQEMLADNFITPSHLFFVRNHLPVPCINLKDYSLDLQLPSCSISLTFEDLQTKFKKTSVTAVTQCAGNRRSEMVKVKPVKGLNWGIAAIGNAKWSGVTLEELLKFHGVDIETVRGKYIVFEGLDKQEDGTPYGASIPLELARMLKNDIVIAYEMNGTEIPRDHGYPVRVIIPGVVGARQVKWLKKIYFSTEESTSHWQRSDYKGFNSSVDWHNVNFDKSVSISQLPVTSAICDPVEGAEIEQGATEVTLKGYAWSGGGRGIIRVDVSADGGKTWHEAKLKPNGQTPYKSYAWTLWEADVPLPQNVKETTLVCKAVDISYNVQPDSVEGIWNLRGCLSNAWHRVNVKLSAAQACSHF</sequence>
<keyword evidence="8" id="KW-0349">Heme</keyword>
<evidence type="ECO:0000256" key="5">
    <source>
        <dbReference type="ARBA" id="ARBA00004971"/>
    </source>
</evidence>
<dbReference type="InterPro" id="IPR014756">
    <property type="entry name" value="Ig_E-set"/>
</dbReference>
<dbReference type="Gene3D" id="3.90.420.10">
    <property type="entry name" value="Oxidoreductase, molybdopterin-binding domain"/>
    <property type="match status" value="1"/>
</dbReference>
<organism evidence="16 17">
    <name type="scientific">Candidula unifasciata</name>
    <dbReference type="NCBI Taxonomy" id="100452"/>
    <lineage>
        <taxon>Eukaryota</taxon>
        <taxon>Metazoa</taxon>
        <taxon>Spiralia</taxon>
        <taxon>Lophotrochozoa</taxon>
        <taxon>Mollusca</taxon>
        <taxon>Gastropoda</taxon>
        <taxon>Heterobranchia</taxon>
        <taxon>Euthyneura</taxon>
        <taxon>Panpulmonata</taxon>
        <taxon>Eupulmonata</taxon>
        <taxon>Stylommatophora</taxon>
        <taxon>Helicina</taxon>
        <taxon>Helicoidea</taxon>
        <taxon>Geomitridae</taxon>
        <taxon>Candidula</taxon>
    </lineage>
</organism>
<evidence type="ECO:0000256" key="11">
    <source>
        <dbReference type="ARBA" id="ARBA00023004"/>
    </source>
</evidence>
<dbReference type="FunFam" id="3.90.420.10:FF:000002">
    <property type="entry name" value="sulfite oxidase, mitochondrial"/>
    <property type="match status" value="1"/>
</dbReference>
<dbReference type="FunFam" id="3.10.120.10:FF:000007">
    <property type="entry name" value="Sulfite oxidase, mitochondrial"/>
    <property type="match status" value="1"/>
</dbReference>
<feature type="transmembrane region" description="Helical" evidence="14">
    <location>
        <begin position="84"/>
        <end position="105"/>
    </location>
</feature>
<dbReference type="GO" id="GO:0008482">
    <property type="term" value="F:sulfite oxidase activity"/>
    <property type="evidence" value="ECO:0007669"/>
    <property type="project" value="UniProtKB-EC"/>
</dbReference>
<evidence type="ECO:0000256" key="4">
    <source>
        <dbReference type="ARBA" id="ARBA00004678"/>
    </source>
</evidence>
<keyword evidence="7" id="KW-0500">Molybdenum</keyword>
<dbReference type="InterPro" id="IPR018506">
    <property type="entry name" value="Cyt_B5_heme-BS"/>
</dbReference>
<evidence type="ECO:0000259" key="15">
    <source>
        <dbReference type="PROSITE" id="PS50255"/>
    </source>
</evidence>
<comment type="pathway">
    <text evidence="4">Sulfur metabolism.</text>
</comment>
<dbReference type="CDD" id="cd02111">
    <property type="entry name" value="eukary_SO_Moco"/>
    <property type="match status" value="1"/>
</dbReference>
<evidence type="ECO:0000256" key="7">
    <source>
        <dbReference type="ARBA" id="ARBA00022505"/>
    </source>
</evidence>
<evidence type="ECO:0000313" key="17">
    <source>
        <dbReference type="Proteomes" id="UP000678393"/>
    </source>
</evidence>
<dbReference type="InterPro" id="IPR000572">
    <property type="entry name" value="OxRdtase_Mopterin-bd_dom"/>
</dbReference>
<dbReference type="GO" id="GO:0005758">
    <property type="term" value="C:mitochondrial intermembrane space"/>
    <property type="evidence" value="ECO:0007669"/>
    <property type="project" value="UniProtKB-SubCell"/>
</dbReference>
<dbReference type="InterPro" id="IPR036400">
    <property type="entry name" value="Cyt_B5-like_heme/steroid_sf"/>
</dbReference>
<comment type="pathway">
    <text evidence="5">Energy metabolism; sulfur metabolism.</text>
</comment>
<dbReference type="PROSITE" id="PS50255">
    <property type="entry name" value="CYTOCHROME_B5_2"/>
    <property type="match status" value="1"/>
</dbReference>
<reference evidence="16" key="1">
    <citation type="submission" date="2021-04" db="EMBL/GenBank/DDBJ databases">
        <authorList>
            <consortium name="Molecular Ecology Group"/>
        </authorList>
    </citation>
    <scope>NUCLEOTIDE SEQUENCE</scope>
</reference>
<feature type="domain" description="Cytochrome b5 heme-binding" evidence="15">
    <location>
        <begin position="144"/>
        <end position="222"/>
    </location>
</feature>